<dbReference type="RefSeq" id="XP_020093509.1">
    <property type="nucleotide sequence ID" value="XM_020237920.1"/>
</dbReference>
<dbReference type="InterPro" id="IPR058923">
    <property type="entry name" value="RCC1-like_dom"/>
</dbReference>
<dbReference type="AlphaFoldDB" id="A0A6P5FJA4"/>
<keyword evidence="7" id="KW-0175">Coiled coil</keyword>
<dbReference type="PRINTS" id="PR00633">
    <property type="entry name" value="RCCNDNSATION"/>
</dbReference>
<feature type="region of interest" description="Disordered" evidence="8">
    <location>
        <begin position="1033"/>
        <end position="1055"/>
    </location>
</feature>
<evidence type="ECO:0000259" key="9">
    <source>
        <dbReference type="PROSITE" id="PS50003"/>
    </source>
</evidence>
<feature type="domain" description="FYVE-type" evidence="10">
    <location>
        <begin position="604"/>
        <end position="666"/>
    </location>
</feature>
<dbReference type="OrthoDB" id="5981550at2759"/>
<dbReference type="GO" id="GO:0008270">
    <property type="term" value="F:zinc ion binding"/>
    <property type="evidence" value="ECO:0007669"/>
    <property type="project" value="UniProtKB-KW"/>
</dbReference>
<feature type="compositionally biased region" description="Low complexity" evidence="8">
    <location>
        <begin position="193"/>
        <end position="209"/>
    </location>
</feature>
<dbReference type="Gene3D" id="2.30.29.30">
    <property type="entry name" value="Pleckstrin-homology domain (PH domain)/Phosphotyrosine-binding domain (PTB)"/>
    <property type="match status" value="1"/>
</dbReference>
<keyword evidence="12" id="KW-1185">Reference proteome</keyword>
<dbReference type="Pfam" id="PF16457">
    <property type="entry name" value="PH_12"/>
    <property type="match status" value="1"/>
</dbReference>
<proteinExistence type="predicted"/>
<evidence type="ECO:0000256" key="2">
    <source>
        <dbReference type="ARBA" id="ARBA00022737"/>
    </source>
</evidence>
<dbReference type="RefSeq" id="XP_020093508.1">
    <property type="nucleotide sequence ID" value="XM_020237919.1"/>
</dbReference>
<keyword evidence="1" id="KW-0479">Metal-binding</keyword>
<evidence type="ECO:0000256" key="7">
    <source>
        <dbReference type="SAM" id="Coils"/>
    </source>
</evidence>
<evidence type="ECO:0000256" key="3">
    <source>
        <dbReference type="ARBA" id="ARBA00022771"/>
    </source>
</evidence>
<feature type="region of interest" description="Disordered" evidence="8">
    <location>
        <begin position="186"/>
        <end position="213"/>
    </location>
</feature>
<feature type="repeat" description="RCC1" evidence="6">
    <location>
        <begin position="276"/>
        <end position="327"/>
    </location>
</feature>
<dbReference type="RefSeq" id="XP_020093511.1">
    <property type="nucleotide sequence ID" value="XM_020237922.1"/>
</dbReference>
<dbReference type="FunFam" id="2.130.10.30:FF:000028">
    <property type="entry name" value="PH, RCC1 and FYVE domains-containing protein 1"/>
    <property type="match status" value="1"/>
</dbReference>
<dbReference type="Gene3D" id="2.130.10.30">
    <property type="entry name" value="Regulator of chromosome condensation 1/beta-lactamase-inhibitor protein II"/>
    <property type="match status" value="3"/>
</dbReference>
<evidence type="ECO:0000259" key="11">
    <source>
        <dbReference type="PROSITE" id="PS51514"/>
    </source>
</evidence>
<feature type="compositionally biased region" description="Low complexity" evidence="8">
    <location>
        <begin position="764"/>
        <end position="774"/>
    </location>
</feature>
<dbReference type="Gene3D" id="3.30.40.10">
    <property type="entry name" value="Zinc/RING finger domain, C3HC4 (zinc finger)"/>
    <property type="match status" value="1"/>
</dbReference>
<dbReference type="SUPFAM" id="SSF57903">
    <property type="entry name" value="FYVE/PHD zinc finger"/>
    <property type="match status" value="1"/>
</dbReference>
<evidence type="ECO:0000313" key="12">
    <source>
        <dbReference type="Proteomes" id="UP000515123"/>
    </source>
</evidence>
<dbReference type="SUPFAM" id="SSF50729">
    <property type="entry name" value="PH domain-like"/>
    <property type="match status" value="1"/>
</dbReference>
<accession>A0A6P5FJA4</accession>
<evidence type="ECO:0000313" key="16">
    <source>
        <dbReference type="RefSeq" id="XP_020093511.1"/>
    </source>
</evidence>
<dbReference type="Pfam" id="PF25390">
    <property type="entry name" value="WD40_RLD"/>
    <property type="match status" value="1"/>
</dbReference>
<feature type="region of interest" description="Disordered" evidence="8">
    <location>
        <begin position="764"/>
        <end position="794"/>
    </location>
</feature>
<protein>
    <submittedName>
        <fullName evidence="13 14">Uncharacterized protein LOC109713740</fullName>
    </submittedName>
</protein>
<dbReference type="Pfam" id="PF13713">
    <property type="entry name" value="BRX_N"/>
    <property type="match status" value="1"/>
</dbReference>
<dbReference type="InterPro" id="IPR000408">
    <property type="entry name" value="Reg_chr_condens"/>
</dbReference>
<feature type="repeat" description="RCC1" evidence="6">
    <location>
        <begin position="328"/>
        <end position="382"/>
    </location>
</feature>
<keyword evidence="3 5" id="KW-0863">Zinc-finger</keyword>
<reference evidence="13 14" key="2">
    <citation type="submission" date="2025-04" db="UniProtKB">
        <authorList>
            <consortium name="RefSeq"/>
        </authorList>
    </citation>
    <scope>IDENTIFICATION</scope>
    <source>
        <tissue evidence="13 14">Leaf</tissue>
    </source>
</reference>
<dbReference type="InterPro" id="IPR000306">
    <property type="entry name" value="Znf_FYVE"/>
</dbReference>
<dbReference type="Pfam" id="PF01363">
    <property type="entry name" value="FYVE"/>
    <property type="match status" value="1"/>
</dbReference>
<keyword evidence="2" id="KW-0677">Repeat</keyword>
<dbReference type="InterPro" id="IPR013591">
    <property type="entry name" value="Brevis_radix_dom"/>
</dbReference>
<dbReference type="InterPro" id="IPR009091">
    <property type="entry name" value="RCC1/BLIP-II"/>
</dbReference>
<dbReference type="PANTHER" id="PTHR22870:SF352">
    <property type="entry name" value="REGULATOR OF CHROMOSOME CONDENSATION (RCC1) FAMILY PROTEIN"/>
    <property type="match status" value="1"/>
</dbReference>
<dbReference type="SUPFAM" id="SSF50985">
    <property type="entry name" value="RCC1/BLIP-II"/>
    <property type="match status" value="1"/>
</dbReference>
<dbReference type="PROSITE" id="PS51514">
    <property type="entry name" value="BRX"/>
    <property type="match status" value="1"/>
</dbReference>
<dbReference type="PROSITE" id="PS50003">
    <property type="entry name" value="PH_DOMAIN"/>
    <property type="match status" value="1"/>
</dbReference>
<sequence length="1055" mass="114572">MADLSSRGNPDRDAEQALIALKKGSQIIKYSRKGKPKVRPFRLSADETTLIWFSHKKEKSIKLASVSKIIPGQRTAVFKRFLRPEKDYLSFSLIYKNGERSLDLICKDQREAEAWFAGLKSLITPGQGRNSRTNGQSDGLAFSDDGGSVRNARAYGAGLDIYSSVPSFNSGRSDVGSDRANMQLRASAGGDGSRLSVSSAPSSSSQGSGPDDVESLGDVYVWGEVWSDGISADGRSNAPCTKIDILLPKPLESSVVLDVHQIACGSRHAALVTRQGEVFTWGEEIGGRLGHGTDLDVTRPKLVESLAVSNVDYVACGEFHTCAITASGDVYTWGDGAYNAGLLGHSSNVSHWIPKRVSGALEGLQVLSIACGMWHSALATSNGKVFTFGDGTFGVLGHGDRASVAYPKEVESLSGFRTLKVACGVWHTAAIVEVNQTGVNVVSRKLFTWGDGDKHRLGHGDKEARLIPTCVPSLIDYNFHQLACGQTITVGLTTSGHVFTMGSTNYGQLGNPQSDGKVPCLVQDRLVGELIEEISCGSNHVAVLTSRSEVYTWGRGANGRLGHGDVEDRKTPTLVEALKDRHVKSISCGSNFTACICIHKWVSSAEQSVCSGCRQAFGFTRKRHNCYNCGLVHCHACSSRKVLKAALAPTPGKPHRVCDSCYMKLKASEASSAAAANKRNIITRRSIDTRERLDRPEVRTSRLLLSPSTEPVRYVEVRSVKNEMKTDSLSLIRASQVPSLLQLKDIAFPSSLSALQTALRPIVTSTPAPANNNIPPSPYPRRPSPPPNATPMYSKSVIDSLKKTNELLNQEVLKLQTQVKSLRHKSEIQDEALQKCERKANKAASLAAEESAKCNAAVGLVKSFESQLKDVAEKLPPEFGNSVKALQIQAESLLKDYKSRASEISPSLPVDSSENDHPRLSNDGAIDISERAINNGDESVLLQNSADTAQQNAENSSKVPIDFAPKYGSQGEVQLIEQFEPGVYVTLIQLRDGTKVFKRVRFSKRRFVEQQAEEWWKENQERVLKKYNYPLHQAAPAPPTIAPPAAEEETASSET</sequence>
<dbReference type="CDD" id="cd00065">
    <property type="entry name" value="FYVE_like_SF"/>
    <property type="match status" value="1"/>
</dbReference>
<dbReference type="Pfam" id="PF08381">
    <property type="entry name" value="BRX"/>
    <property type="match status" value="1"/>
</dbReference>
<feature type="coiled-coil region" evidence="7">
    <location>
        <begin position="798"/>
        <end position="825"/>
    </location>
</feature>
<dbReference type="InterPro" id="IPR027988">
    <property type="entry name" value="BRX_N"/>
</dbReference>
<evidence type="ECO:0000313" key="13">
    <source>
        <dbReference type="RefSeq" id="XP_020093508.1"/>
    </source>
</evidence>
<dbReference type="PANTHER" id="PTHR22870">
    <property type="entry name" value="REGULATOR OF CHROMOSOME CONDENSATION"/>
    <property type="match status" value="1"/>
</dbReference>
<evidence type="ECO:0000256" key="8">
    <source>
        <dbReference type="SAM" id="MobiDB-lite"/>
    </source>
</evidence>
<feature type="domain" description="PH" evidence="9">
    <location>
        <begin position="91"/>
        <end position="124"/>
    </location>
</feature>
<evidence type="ECO:0000256" key="5">
    <source>
        <dbReference type="PROSITE-ProRule" id="PRU00091"/>
    </source>
</evidence>
<feature type="repeat" description="RCC1" evidence="6">
    <location>
        <begin position="496"/>
        <end position="547"/>
    </location>
</feature>
<feature type="repeat" description="RCC1" evidence="6">
    <location>
        <begin position="383"/>
        <end position="434"/>
    </location>
</feature>
<feature type="repeat" description="RCC1" evidence="6">
    <location>
        <begin position="548"/>
        <end position="599"/>
    </location>
</feature>
<dbReference type="PROSITE" id="PS50012">
    <property type="entry name" value="RCC1_3"/>
    <property type="match status" value="7"/>
</dbReference>
<dbReference type="InterPro" id="IPR011993">
    <property type="entry name" value="PH-like_dom_sf"/>
</dbReference>
<evidence type="ECO:0000259" key="10">
    <source>
        <dbReference type="PROSITE" id="PS50178"/>
    </source>
</evidence>
<evidence type="ECO:0000256" key="1">
    <source>
        <dbReference type="ARBA" id="ARBA00022723"/>
    </source>
</evidence>
<feature type="compositionally biased region" description="Acidic residues" evidence="8">
    <location>
        <begin position="1046"/>
        <end position="1055"/>
    </location>
</feature>
<gene>
    <name evidence="13 14 15 16" type="primary">LOC109713740</name>
</gene>
<reference evidence="12" key="1">
    <citation type="journal article" date="2015" name="Nat. Genet.">
        <title>The pineapple genome and the evolution of CAM photosynthesis.</title>
        <authorList>
            <person name="Ming R."/>
            <person name="VanBuren R."/>
            <person name="Wai C.M."/>
            <person name="Tang H."/>
            <person name="Schatz M.C."/>
            <person name="Bowers J.E."/>
            <person name="Lyons E."/>
            <person name="Wang M.L."/>
            <person name="Chen J."/>
            <person name="Biggers E."/>
            <person name="Zhang J."/>
            <person name="Huang L."/>
            <person name="Zhang L."/>
            <person name="Miao W."/>
            <person name="Zhang J."/>
            <person name="Ye Z."/>
            <person name="Miao C."/>
            <person name="Lin Z."/>
            <person name="Wang H."/>
            <person name="Zhou H."/>
            <person name="Yim W.C."/>
            <person name="Priest H.D."/>
            <person name="Zheng C."/>
            <person name="Woodhouse M."/>
            <person name="Edger P.P."/>
            <person name="Guyot R."/>
            <person name="Guo H.B."/>
            <person name="Guo H."/>
            <person name="Zheng G."/>
            <person name="Singh R."/>
            <person name="Sharma A."/>
            <person name="Min X."/>
            <person name="Zheng Y."/>
            <person name="Lee H."/>
            <person name="Gurtowski J."/>
            <person name="Sedlazeck F.J."/>
            <person name="Harkess A."/>
            <person name="McKain M.R."/>
            <person name="Liao Z."/>
            <person name="Fang J."/>
            <person name="Liu J."/>
            <person name="Zhang X."/>
            <person name="Zhang Q."/>
            <person name="Hu W."/>
            <person name="Qin Y."/>
            <person name="Wang K."/>
            <person name="Chen L.Y."/>
            <person name="Shirley N."/>
            <person name="Lin Y.R."/>
            <person name="Liu L.Y."/>
            <person name="Hernandez A.G."/>
            <person name="Wright C.L."/>
            <person name="Bulone V."/>
            <person name="Tuskan G.A."/>
            <person name="Heath K."/>
            <person name="Zee F."/>
            <person name="Moore P.H."/>
            <person name="Sunkar R."/>
            <person name="Leebens-Mack J.H."/>
            <person name="Mockler T."/>
            <person name="Bennetzen J.L."/>
            <person name="Freeling M."/>
            <person name="Sankoff D."/>
            <person name="Paterson A.H."/>
            <person name="Zhu X."/>
            <person name="Yang X."/>
            <person name="Smith J.A."/>
            <person name="Cushman J.C."/>
            <person name="Paull R.E."/>
            <person name="Yu Q."/>
        </authorList>
    </citation>
    <scope>NUCLEOTIDE SEQUENCE [LARGE SCALE GENOMIC DNA]</scope>
    <source>
        <strain evidence="12">cv. F153</strain>
    </source>
</reference>
<dbReference type="InterPro" id="IPR051210">
    <property type="entry name" value="Ub_ligase/GEF_domain"/>
</dbReference>
<evidence type="ECO:0000256" key="4">
    <source>
        <dbReference type="ARBA" id="ARBA00022833"/>
    </source>
</evidence>
<dbReference type="FunFam" id="2.130.10.30:FF:000031">
    <property type="entry name" value="PH, RCC1 and FYVE domains-containing protein 1"/>
    <property type="match status" value="1"/>
</dbReference>
<dbReference type="InterPro" id="IPR017455">
    <property type="entry name" value="Znf_FYVE-rel"/>
</dbReference>
<dbReference type="InterPro" id="IPR013083">
    <property type="entry name" value="Znf_RING/FYVE/PHD"/>
</dbReference>
<dbReference type="RefSeq" id="XP_020093510.1">
    <property type="nucleotide sequence ID" value="XM_020237921.1"/>
</dbReference>
<evidence type="ECO:0000256" key="6">
    <source>
        <dbReference type="PROSITE-ProRule" id="PRU00235"/>
    </source>
</evidence>
<feature type="compositionally biased region" description="Pro residues" evidence="8">
    <location>
        <begin position="775"/>
        <end position="789"/>
    </location>
</feature>
<dbReference type="InterPro" id="IPR011011">
    <property type="entry name" value="Znf_FYVE_PHD"/>
</dbReference>
<evidence type="ECO:0000313" key="14">
    <source>
        <dbReference type="RefSeq" id="XP_020093509.1"/>
    </source>
</evidence>
<dbReference type="SMART" id="SM00064">
    <property type="entry name" value="FYVE"/>
    <property type="match status" value="1"/>
</dbReference>
<dbReference type="GeneID" id="109713740"/>
<organism evidence="13">
    <name type="scientific">Ananas comosus</name>
    <name type="common">Pineapple</name>
    <name type="synonym">Ananas ananas</name>
    <dbReference type="NCBI Taxonomy" id="4615"/>
    <lineage>
        <taxon>Eukaryota</taxon>
        <taxon>Viridiplantae</taxon>
        <taxon>Streptophyta</taxon>
        <taxon>Embryophyta</taxon>
        <taxon>Tracheophyta</taxon>
        <taxon>Spermatophyta</taxon>
        <taxon>Magnoliopsida</taxon>
        <taxon>Liliopsida</taxon>
        <taxon>Poales</taxon>
        <taxon>Bromeliaceae</taxon>
        <taxon>Bromelioideae</taxon>
        <taxon>Ananas</taxon>
    </lineage>
</organism>
<feature type="repeat" description="RCC1" evidence="6">
    <location>
        <begin position="444"/>
        <end position="495"/>
    </location>
</feature>
<dbReference type="PROSITE" id="PS50178">
    <property type="entry name" value="ZF_FYVE"/>
    <property type="match status" value="1"/>
</dbReference>
<feature type="repeat" description="RCC1" evidence="6">
    <location>
        <begin position="217"/>
        <end position="275"/>
    </location>
</feature>
<name>A0A6P5FJA4_ANACO</name>
<evidence type="ECO:0000313" key="15">
    <source>
        <dbReference type="RefSeq" id="XP_020093510.1"/>
    </source>
</evidence>
<dbReference type="PROSITE" id="PS00626">
    <property type="entry name" value="RCC1_2"/>
    <property type="match status" value="2"/>
</dbReference>
<dbReference type="Proteomes" id="UP000515123">
    <property type="component" value="Linkage group 8"/>
</dbReference>
<keyword evidence="4" id="KW-0862">Zinc</keyword>
<dbReference type="CDD" id="cd13365">
    <property type="entry name" value="PH_PLC_plant-like"/>
    <property type="match status" value="1"/>
</dbReference>
<feature type="domain" description="BRX" evidence="11">
    <location>
        <begin position="973"/>
        <end position="1028"/>
    </location>
</feature>
<dbReference type="InterPro" id="IPR001849">
    <property type="entry name" value="PH_domain"/>
</dbReference>